<evidence type="ECO:0000256" key="1">
    <source>
        <dbReference type="SAM" id="Phobius"/>
    </source>
</evidence>
<sequence>MISILYALAAMFLFGIAVFFYKQGTPFFSTGLGAAIFIMSHMLVLGVLSLVEKTKYDAKHFKFIAIGGALGGLAQVCWFLALKHGKLSTVVPIRNMALLVTIILGVVFLSEQLTPLKIAGIVLGLIAVVLVSI</sequence>
<dbReference type="InterPro" id="IPR037185">
    <property type="entry name" value="EmrE-like"/>
</dbReference>
<evidence type="ECO:0000313" key="3">
    <source>
        <dbReference type="EMBL" id="NIJ45847.1"/>
    </source>
</evidence>
<protein>
    <submittedName>
        <fullName evidence="3">Membrane protein</fullName>
    </submittedName>
</protein>
<feature type="domain" description="EamA" evidence="2">
    <location>
        <begin position="2"/>
        <end position="132"/>
    </location>
</feature>
<accession>A0ABX0UAK1</accession>
<proteinExistence type="predicted"/>
<dbReference type="Proteomes" id="UP000745859">
    <property type="component" value="Unassembled WGS sequence"/>
</dbReference>
<keyword evidence="1" id="KW-0812">Transmembrane</keyword>
<keyword evidence="1" id="KW-1133">Transmembrane helix</keyword>
<feature type="transmembrane region" description="Helical" evidence="1">
    <location>
        <begin position="116"/>
        <end position="132"/>
    </location>
</feature>
<feature type="transmembrane region" description="Helical" evidence="1">
    <location>
        <begin position="63"/>
        <end position="81"/>
    </location>
</feature>
<feature type="transmembrane region" description="Helical" evidence="1">
    <location>
        <begin position="5"/>
        <end position="21"/>
    </location>
</feature>
<dbReference type="InterPro" id="IPR000620">
    <property type="entry name" value="EamA_dom"/>
</dbReference>
<dbReference type="PANTHER" id="PTHR22911:SF137">
    <property type="entry name" value="SOLUTE CARRIER FAMILY 35 MEMBER G2-RELATED"/>
    <property type="match status" value="1"/>
</dbReference>
<evidence type="ECO:0000313" key="4">
    <source>
        <dbReference type="Proteomes" id="UP000745859"/>
    </source>
</evidence>
<dbReference type="Gene3D" id="1.10.3730.20">
    <property type="match status" value="1"/>
</dbReference>
<dbReference type="SUPFAM" id="SSF103481">
    <property type="entry name" value="Multidrug resistance efflux transporter EmrE"/>
    <property type="match status" value="1"/>
</dbReference>
<reference evidence="3 4" key="1">
    <citation type="submission" date="2020-03" db="EMBL/GenBank/DDBJ databases">
        <title>Genomic Encyclopedia of Type Strains, Phase IV (KMG-IV): sequencing the most valuable type-strain genomes for metagenomic binning, comparative biology and taxonomic classification.</title>
        <authorList>
            <person name="Goeker M."/>
        </authorList>
    </citation>
    <scope>NUCLEOTIDE SEQUENCE [LARGE SCALE GENOMIC DNA]</scope>
    <source>
        <strain evidence="3 4">DSM 101599</strain>
    </source>
</reference>
<dbReference type="Pfam" id="PF00892">
    <property type="entry name" value="EamA"/>
    <property type="match status" value="1"/>
</dbReference>
<evidence type="ECO:0000259" key="2">
    <source>
        <dbReference type="Pfam" id="PF00892"/>
    </source>
</evidence>
<keyword evidence="1" id="KW-0472">Membrane</keyword>
<comment type="caution">
    <text evidence="3">The sequence shown here is derived from an EMBL/GenBank/DDBJ whole genome shotgun (WGS) entry which is preliminary data.</text>
</comment>
<name>A0ABX0UAK1_9FLAO</name>
<feature type="transmembrane region" description="Helical" evidence="1">
    <location>
        <begin position="27"/>
        <end position="51"/>
    </location>
</feature>
<dbReference type="PANTHER" id="PTHR22911">
    <property type="entry name" value="ACYL-MALONYL CONDENSING ENZYME-RELATED"/>
    <property type="match status" value="1"/>
</dbReference>
<organism evidence="3 4">
    <name type="scientific">Wenyingzhuangia heitensis</name>
    <dbReference type="NCBI Taxonomy" id="1487859"/>
    <lineage>
        <taxon>Bacteria</taxon>
        <taxon>Pseudomonadati</taxon>
        <taxon>Bacteroidota</taxon>
        <taxon>Flavobacteriia</taxon>
        <taxon>Flavobacteriales</taxon>
        <taxon>Flavobacteriaceae</taxon>
        <taxon>Wenyingzhuangia</taxon>
    </lineage>
</organism>
<keyword evidence="4" id="KW-1185">Reference proteome</keyword>
<dbReference type="EMBL" id="JAASQL010000003">
    <property type="protein sequence ID" value="NIJ45847.1"/>
    <property type="molecule type" value="Genomic_DNA"/>
</dbReference>
<dbReference type="RefSeq" id="WP_167188741.1">
    <property type="nucleotide sequence ID" value="NZ_JAASQL010000003.1"/>
</dbReference>
<feature type="transmembrane region" description="Helical" evidence="1">
    <location>
        <begin position="93"/>
        <end position="109"/>
    </location>
</feature>
<gene>
    <name evidence="3" type="ORF">FHR24_002318</name>
</gene>